<evidence type="ECO:0000256" key="1">
    <source>
        <dbReference type="SAM" id="Coils"/>
    </source>
</evidence>
<keyword evidence="1" id="KW-0175">Coiled coil</keyword>
<feature type="coiled-coil region" evidence="1">
    <location>
        <begin position="5"/>
        <end position="99"/>
    </location>
</feature>
<accession>A0A5B0MLY9</accession>
<gene>
    <name evidence="2" type="ORF">PGTUg99_002952</name>
</gene>
<reference evidence="2 3" key="1">
    <citation type="submission" date="2019-05" db="EMBL/GenBank/DDBJ databases">
        <title>Emergence of the Ug99 lineage of the wheat stem rust pathogen through somatic hybridization.</title>
        <authorList>
            <person name="Li F."/>
            <person name="Upadhyaya N.M."/>
            <person name="Sperschneider J."/>
            <person name="Matny O."/>
            <person name="Nguyen-Phuc H."/>
            <person name="Mago R."/>
            <person name="Raley C."/>
            <person name="Miller M.E."/>
            <person name="Silverstein K.A.T."/>
            <person name="Henningsen E."/>
            <person name="Hirsch C.D."/>
            <person name="Visser B."/>
            <person name="Pretorius Z.A."/>
            <person name="Steffenson B.J."/>
            <person name="Schwessinger B."/>
            <person name="Dodds P.N."/>
            <person name="Figueroa M."/>
        </authorList>
    </citation>
    <scope>NUCLEOTIDE SEQUENCE [LARGE SCALE GENOMIC DNA]</scope>
    <source>
        <strain evidence="2 3">Ug99</strain>
    </source>
</reference>
<sequence length="136" mass="16100">MLKKIEDQESAISKLTKQLEQFEDALNDTERNLRKSRLQMNALVQERDKMSILNQRLTMGLNRSTEEVEHLKQSLQDEKLNLERRLSEERLAKETARAQLETRMLEVQKSQEKKNKFNIPAMRSVFPREVLDQLCT</sequence>
<dbReference type="Proteomes" id="UP000325313">
    <property type="component" value="Unassembled WGS sequence"/>
</dbReference>
<dbReference type="EMBL" id="VDEP01000465">
    <property type="protein sequence ID" value="KAA1077046.1"/>
    <property type="molecule type" value="Genomic_DNA"/>
</dbReference>
<name>A0A5B0MLY9_PUCGR</name>
<comment type="caution">
    <text evidence="2">The sequence shown here is derived from an EMBL/GenBank/DDBJ whole genome shotgun (WGS) entry which is preliminary data.</text>
</comment>
<evidence type="ECO:0000313" key="2">
    <source>
        <dbReference type="EMBL" id="KAA1077046.1"/>
    </source>
</evidence>
<evidence type="ECO:0000313" key="3">
    <source>
        <dbReference type="Proteomes" id="UP000325313"/>
    </source>
</evidence>
<dbReference type="AlphaFoldDB" id="A0A5B0MLY9"/>
<protein>
    <submittedName>
        <fullName evidence="2">Uncharacterized protein</fullName>
    </submittedName>
</protein>
<organism evidence="2 3">
    <name type="scientific">Puccinia graminis f. sp. tritici</name>
    <dbReference type="NCBI Taxonomy" id="56615"/>
    <lineage>
        <taxon>Eukaryota</taxon>
        <taxon>Fungi</taxon>
        <taxon>Dikarya</taxon>
        <taxon>Basidiomycota</taxon>
        <taxon>Pucciniomycotina</taxon>
        <taxon>Pucciniomycetes</taxon>
        <taxon>Pucciniales</taxon>
        <taxon>Pucciniaceae</taxon>
        <taxon>Puccinia</taxon>
    </lineage>
</organism>
<proteinExistence type="predicted"/>